<feature type="compositionally biased region" description="Pro residues" evidence="1">
    <location>
        <begin position="52"/>
        <end position="64"/>
    </location>
</feature>
<dbReference type="EMBL" id="GBRH01191517">
    <property type="protein sequence ID" value="JAE06379.1"/>
    <property type="molecule type" value="Transcribed_RNA"/>
</dbReference>
<proteinExistence type="predicted"/>
<reference evidence="2" key="1">
    <citation type="submission" date="2014-09" db="EMBL/GenBank/DDBJ databases">
        <authorList>
            <person name="Magalhaes I.L.F."/>
            <person name="Oliveira U."/>
            <person name="Santos F.R."/>
            <person name="Vidigal T.H.D.A."/>
            <person name="Brescovit A.D."/>
            <person name="Santos A.J."/>
        </authorList>
    </citation>
    <scope>NUCLEOTIDE SEQUENCE</scope>
    <source>
        <tissue evidence="2">Shoot tissue taken approximately 20 cm above the soil surface</tissue>
    </source>
</reference>
<accession>A0A0A9F581</accession>
<organism evidence="2">
    <name type="scientific">Arundo donax</name>
    <name type="common">Giant reed</name>
    <name type="synonym">Donax arundinaceus</name>
    <dbReference type="NCBI Taxonomy" id="35708"/>
    <lineage>
        <taxon>Eukaryota</taxon>
        <taxon>Viridiplantae</taxon>
        <taxon>Streptophyta</taxon>
        <taxon>Embryophyta</taxon>
        <taxon>Tracheophyta</taxon>
        <taxon>Spermatophyta</taxon>
        <taxon>Magnoliopsida</taxon>
        <taxon>Liliopsida</taxon>
        <taxon>Poales</taxon>
        <taxon>Poaceae</taxon>
        <taxon>PACMAD clade</taxon>
        <taxon>Arundinoideae</taxon>
        <taxon>Arundineae</taxon>
        <taxon>Arundo</taxon>
    </lineage>
</organism>
<feature type="compositionally biased region" description="Basic and acidic residues" evidence="1">
    <location>
        <begin position="38"/>
        <end position="47"/>
    </location>
</feature>
<evidence type="ECO:0000313" key="2">
    <source>
        <dbReference type="EMBL" id="JAE06379.1"/>
    </source>
</evidence>
<reference evidence="2" key="2">
    <citation type="journal article" date="2015" name="Data Brief">
        <title>Shoot transcriptome of the giant reed, Arundo donax.</title>
        <authorList>
            <person name="Barrero R.A."/>
            <person name="Guerrero F.D."/>
            <person name="Moolhuijzen P."/>
            <person name="Goolsby J.A."/>
            <person name="Tidwell J."/>
            <person name="Bellgard S.E."/>
            <person name="Bellgard M.I."/>
        </authorList>
    </citation>
    <scope>NUCLEOTIDE SEQUENCE</scope>
    <source>
        <tissue evidence="2">Shoot tissue taken approximately 20 cm above the soil surface</tissue>
    </source>
</reference>
<sequence>MATAVVMRARGGGMTAGEGTTTMTSGGGEALRWRRTSKLSDKAKAAERPSAPKLPKPGGHPPPLSRRRREHLRPQVRLRREHLRPQARLHPDTVFLREVDVLELDLSSMASVRRFAPRVRVSEPAPQHSHK</sequence>
<protein>
    <submittedName>
        <fullName evidence="2">Uncharacterized protein</fullName>
    </submittedName>
</protein>
<feature type="region of interest" description="Disordered" evidence="1">
    <location>
        <begin position="1"/>
        <end position="85"/>
    </location>
</feature>
<name>A0A0A9F581_ARUDO</name>
<feature type="compositionally biased region" description="Basic residues" evidence="1">
    <location>
        <begin position="65"/>
        <end position="85"/>
    </location>
</feature>
<evidence type="ECO:0000256" key="1">
    <source>
        <dbReference type="SAM" id="MobiDB-lite"/>
    </source>
</evidence>
<dbReference type="AlphaFoldDB" id="A0A0A9F581"/>